<organism evidence="1 2">
    <name type="scientific">Haloarcula marismortui (strain ATCC 43049 / DSM 3752 / JCM 8966 / VKM B-1809)</name>
    <name type="common">Halobacterium marismortui</name>
    <dbReference type="NCBI Taxonomy" id="272569"/>
    <lineage>
        <taxon>Archaea</taxon>
        <taxon>Methanobacteriati</taxon>
        <taxon>Methanobacteriota</taxon>
        <taxon>Stenosarchaea group</taxon>
        <taxon>Halobacteria</taxon>
        <taxon>Halobacteriales</taxon>
        <taxon>Haloarculaceae</taxon>
        <taxon>Haloarcula</taxon>
    </lineage>
</organism>
<keyword evidence="2" id="KW-1185">Reference proteome</keyword>
<dbReference type="KEGG" id="hma:pNG6115"/>
<protein>
    <submittedName>
        <fullName evidence="1">Uncharacterized protein</fullName>
    </submittedName>
</protein>
<proteinExistence type="predicted"/>
<gene>
    <name evidence="1" type="ordered locus">pNG6115</name>
</gene>
<dbReference type="AlphaFoldDB" id="Q5V7D0"/>
<reference evidence="1 2" key="1">
    <citation type="journal article" date="2004" name="Genome Res.">
        <title>Genome sequence of Haloarcula marismortui: a halophilic archaeon from the Dead Sea.</title>
        <authorList>
            <person name="Baliga N.S."/>
            <person name="Bonneau R."/>
            <person name="Facciotti M.T."/>
            <person name="Pan M."/>
            <person name="Glusman G."/>
            <person name="Deutsch E.W."/>
            <person name="Shannon P."/>
            <person name="Chiu Y."/>
            <person name="Weng R.S."/>
            <person name="Gan R.R."/>
            <person name="Hung P."/>
            <person name="Date S.V."/>
            <person name="Marcotte E."/>
            <person name="Hood L."/>
            <person name="Ng W.V."/>
        </authorList>
    </citation>
    <scope>NUCLEOTIDE SEQUENCE [LARGE SCALE GENOMIC DNA]</scope>
    <source>
        <strain evidence="2">ATCC 43049 / DSM 3752 / JCM 8966 / VKM B-1809</strain>
        <plasmid evidence="2">Plasmid pNG600</plasmid>
    </source>
</reference>
<dbReference type="HOGENOM" id="CLU_2010060_0_0_2"/>
<keyword evidence="1" id="KW-0614">Plasmid</keyword>
<accession>Q5V7D0</accession>
<dbReference type="Proteomes" id="UP000001169">
    <property type="component" value="Plasmid pNG600"/>
</dbReference>
<evidence type="ECO:0000313" key="1">
    <source>
        <dbReference type="EMBL" id="AAV44660.1"/>
    </source>
</evidence>
<geneLocation type="plasmid" evidence="1 2">
    <name>pNG600</name>
</geneLocation>
<evidence type="ECO:0000313" key="2">
    <source>
        <dbReference type="Proteomes" id="UP000001169"/>
    </source>
</evidence>
<dbReference type="EnsemblBacteria" id="AAV44660">
    <property type="protein sequence ID" value="AAV44660"/>
    <property type="gene ID" value="pNG6115"/>
</dbReference>
<sequence length="118" mass="12598">MTMDCPACGSPVTLEVGPDRPLSTSLSDAVLAAEEDEQIEVTRDCWDCGWHETRALRVASIDRTAGDETAVERAALIDEIADELAAIGCVGTLEETLAAIREQRETDSATTDTDDAAE</sequence>
<dbReference type="Pfam" id="PF26407">
    <property type="entry name" value="DUF8105"/>
    <property type="match status" value="1"/>
</dbReference>
<dbReference type="PATRIC" id="fig|272569.17.peg.399"/>
<name>Q5V7D0_HALMA</name>
<dbReference type="EMBL" id="AY596295">
    <property type="protein sequence ID" value="AAV44660.1"/>
    <property type="molecule type" value="Genomic_DNA"/>
</dbReference>
<dbReference type="InterPro" id="IPR058418">
    <property type="entry name" value="DUF8105"/>
</dbReference>